<comment type="caution">
    <text evidence="2">The sequence shown here is derived from an EMBL/GenBank/DDBJ whole genome shotgun (WGS) entry which is preliminary data.</text>
</comment>
<dbReference type="EMBL" id="JAFNEN010000028">
    <property type="protein sequence ID" value="KAG8199322.1"/>
    <property type="molecule type" value="Genomic_DNA"/>
</dbReference>
<protein>
    <submittedName>
        <fullName evidence="2">Uncharacterized protein</fullName>
    </submittedName>
</protein>
<dbReference type="Proteomes" id="UP000827092">
    <property type="component" value="Unassembled WGS sequence"/>
</dbReference>
<sequence>MVQFSSSPRLSLADSRRSQRDKPNFEKEMHRGFVSHGEIPSKSLTSGPITLSHHPLDTEDQMLVSGMVNSFEVQGIPPVCGFRKLSFIEVVEVDLKC</sequence>
<accession>A0AAV6VU77</accession>
<name>A0AAV6VU77_9ARAC</name>
<evidence type="ECO:0000256" key="1">
    <source>
        <dbReference type="SAM" id="MobiDB-lite"/>
    </source>
</evidence>
<reference evidence="2 3" key="1">
    <citation type="journal article" date="2022" name="Nat. Ecol. Evol.">
        <title>A masculinizing supergene underlies an exaggerated male reproductive morph in a spider.</title>
        <authorList>
            <person name="Hendrickx F."/>
            <person name="De Corte Z."/>
            <person name="Sonet G."/>
            <person name="Van Belleghem S.M."/>
            <person name="Kostlbacher S."/>
            <person name="Vangestel C."/>
        </authorList>
    </citation>
    <scope>NUCLEOTIDE SEQUENCE [LARGE SCALE GENOMIC DNA]</scope>
    <source>
        <strain evidence="2">W744_W776</strain>
    </source>
</reference>
<proteinExistence type="predicted"/>
<evidence type="ECO:0000313" key="3">
    <source>
        <dbReference type="Proteomes" id="UP000827092"/>
    </source>
</evidence>
<evidence type="ECO:0000313" key="2">
    <source>
        <dbReference type="EMBL" id="KAG8199322.1"/>
    </source>
</evidence>
<gene>
    <name evidence="2" type="ORF">JTE90_011788</name>
</gene>
<dbReference type="AlphaFoldDB" id="A0AAV6VU77"/>
<feature type="compositionally biased region" description="Basic and acidic residues" evidence="1">
    <location>
        <begin position="14"/>
        <end position="31"/>
    </location>
</feature>
<keyword evidence="3" id="KW-1185">Reference proteome</keyword>
<organism evidence="2 3">
    <name type="scientific">Oedothorax gibbosus</name>
    <dbReference type="NCBI Taxonomy" id="931172"/>
    <lineage>
        <taxon>Eukaryota</taxon>
        <taxon>Metazoa</taxon>
        <taxon>Ecdysozoa</taxon>
        <taxon>Arthropoda</taxon>
        <taxon>Chelicerata</taxon>
        <taxon>Arachnida</taxon>
        <taxon>Araneae</taxon>
        <taxon>Araneomorphae</taxon>
        <taxon>Entelegynae</taxon>
        <taxon>Araneoidea</taxon>
        <taxon>Linyphiidae</taxon>
        <taxon>Erigoninae</taxon>
        <taxon>Oedothorax</taxon>
    </lineage>
</organism>
<feature type="region of interest" description="Disordered" evidence="1">
    <location>
        <begin position="1"/>
        <end position="52"/>
    </location>
</feature>